<organism evidence="2 3">
    <name type="scientific">Trapa natans</name>
    <name type="common">Water chestnut</name>
    <dbReference type="NCBI Taxonomy" id="22666"/>
    <lineage>
        <taxon>Eukaryota</taxon>
        <taxon>Viridiplantae</taxon>
        <taxon>Streptophyta</taxon>
        <taxon>Embryophyta</taxon>
        <taxon>Tracheophyta</taxon>
        <taxon>Spermatophyta</taxon>
        <taxon>Magnoliopsida</taxon>
        <taxon>eudicotyledons</taxon>
        <taxon>Gunneridae</taxon>
        <taxon>Pentapetalae</taxon>
        <taxon>rosids</taxon>
        <taxon>malvids</taxon>
        <taxon>Myrtales</taxon>
        <taxon>Lythraceae</taxon>
        <taxon>Trapa</taxon>
    </lineage>
</organism>
<sequence length="123" mass="13678">MIDHGPVKWHWHVAWPLATIHKGVARGWIRSTPNSKGNCSPAITKSSSNNDHAVETTAASLNCHHLKTTVKQGSCNRQQHQQQEEEASPSLSLLEKWLLDESTIGTNGLEEEEEVMEIPSIFS</sequence>
<dbReference type="Proteomes" id="UP001346149">
    <property type="component" value="Unassembled WGS sequence"/>
</dbReference>
<name>A0AAN7RDQ7_TRANT</name>
<evidence type="ECO:0000313" key="3">
    <source>
        <dbReference type="Proteomes" id="UP001346149"/>
    </source>
</evidence>
<dbReference type="AlphaFoldDB" id="A0AAN7RDQ7"/>
<accession>A0AAN7RDQ7</accession>
<feature type="region of interest" description="Disordered" evidence="1">
    <location>
        <begin position="31"/>
        <end position="50"/>
    </location>
</feature>
<dbReference type="EMBL" id="JAXQNO010000004">
    <property type="protein sequence ID" value="KAK4799502.1"/>
    <property type="molecule type" value="Genomic_DNA"/>
</dbReference>
<evidence type="ECO:0000313" key="2">
    <source>
        <dbReference type="EMBL" id="KAK4799502.1"/>
    </source>
</evidence>
<protein>
    <submittedName>
        <fullName evidence="2">Uncharacterized protein</fullName>
    </submittedName>
</protein>
<gene>
    <name evidence="2" type="ORF">SAY86_024867</name>
</gene>
<reference evidence="2 3" key="1">
    <citation type="journal article" date="2023" name="Hortic Res">
        <title>Pangenome of water caltrop reveals structural variations and asymmetric subgenome divergence after allopolyploidization.</title>
        <authorList>
            <person name="Zhang X."/>
            <person name="Chen Y."/>
            <person name="Wang L."/>
            <person name="Yuan Y."/>
            <person name="Fang M."/>
            <person name="Shi L."/>
            <person name="Lu R."/>
            <person name="Comes H.P."/>
            <person name="Ma Y."/>
            <person name="Chen Y."/>
            <person name="Huang G."/>
            <person name="Zhou Y."/>
            <person name="Zheng Z."/>
            <person name="Qiu Y."/>
        </authorList>
    </citation>
    <scope>NUCLEOTIDE SEQUENCE [LARGE SCALE GENOMIC DNA]</scope>
    <source>
        <strain evidence="2">F231</strain>
    </source>
</reference>
<keyword evidence="3" id="KW-1185">Reference proteome</keyword>
<comment type="caution">
    <text evidence="2">The sequence shown here is derived from an EMBL/GenBank/DDBJ whole genome shotgun (WGS) entry which is preliminary data.</text>
</comment>
<proteinExistence type="predicted"/>
<evidence type="ECO:0000256" key="1">
    <source>
        <dbReference type="SAM" id="MobiDB-lite"/>
    </source>
</evidence>